<dbReference type="KEGG" id="msl:Msil_1019"/>
<organism evidence="1 2">
    <name type="scientific">Methylocella silvestris (strain DSM 15510 / CIP 108128 / LMG 27833 / NCIMB 13906 / BL2)</name>
    <dbReference type="NCBI Taxonomy" id="395965"/>
    <lineage>
        <taxon>Bacteria</taxon>
        <taxon>Pseudomonadati</taxon>
        <taxon>Pseudomonadota</taxon>
        <taxon>Alphaproteobacteria</taxon>
        <taxon>Hyphomicrobiales</taxon>
        <taxon>Beijerinckiaceae</taxon>
        <taxon>Methylocella</taxon>
    </lineage>
</organism>
<keyword evidence="2" id="KW-1185">Reference proteome</keyword>
<protein>
    <submittedName>
        <fullName evidence="1">Uncharacterized protein</fullName>
    </submittedName>
</protein>
<evidence type="ECO:0000313" key="2">
    <source>
        <dbReference type="Proteomes" id="UP000002257"/>
    </source>
</evidence>
<dbReference type="Proteomes" id="UP000002257">
    <property type="component" value="Chromosome"/>
</dbReference>
<proteinExistence type="predicted"/>
<dbReference type="EMBL" id="CP001280">
    <property type="protein sequence ID" value="ACK49988.1"/>
    <property type="molecule type" value="Genomic_DNA"/>
</dbReference>
<reference evidence="1 2" key="1">
    <citation type="journal article" date="2010" name="J. Bacteriol.">
        <title>Complete genome sequence of the aerobic facultative methanotroph Methylocella silvestris BL2.</title>
        <authorList>
            <person name="Chen Y."/>
            <person name="Crombie A."/>
            <person name="Rahman M.T."/>
            <person name="Dedysh S.N."/>
            <person name="Liesack W."/>
            <person name="Stott M.B."/>
            <person name="Alam M."/>
            <person name="Theisen A.R."/>
            <person name="Murrell J.C."/>
            <person name="Dunfield P.F."/>
        </authorList>
    </citation>
    <scope>NUCLEOTIDE SEQUENCE [LARGE SCALE GENOMIC DNA]</scope>
    <source>
        <strain evidence="2">DSM 15510 / CIP 108128 / LMG 27833 / NCIMB 13906 / BL2</strain>
    </source>
</reference>
<gene>
    <name evidence="1" type="ordered locus">Msil_1019</name>
</gene>
<dbReference type="AlphaFoldDB" id="B8ELJ4"/>
<evidence type="ECO:0000313" key="1">
    <source>
        <dbReference type="EMBL" id="ACK49988.1"/>
    </source>
</evidence>
<dbReference type="STRING" id="395965.Msil_1019"/>
<name>B8ELJ4_METSB</name>
<accession>B8ELJ4</accession>
<dbReference type="HOGENOM" id="CLU_2650361_0_0_5"/>
<sequence length="76" mass="8779">MLCRTEPRRACLRLITIDLAGKASYLAGGAGLLIVAAGDLSEYNIFLKSEYHLFFFTVDIRYCHIFVNSFDFHYFY</sequence>